<proteinExistence type="predicted"/>
<feature type="region of interest" description="Disordered" evidence="1">
    <location>
        <begin position="1"/>
        <end position="67"/>
    </location>
</feature>
<accession>A0A1Y5RYJ1</accession>
<name>A0A1Y5RYJ1_9RHOB</name>
<gene>
    <name evidence="2" type="ORF">PSJ8397_01207</name>
</gene>
<sequence>MARYSRNYDRLGRGSTDRVFEHSDGSKTIEQYASHRWAPGMHMQDGPRTITKIDPDGNEVSRVVKPK</sequence>
<evidence type="ECO:0000313" key="2">
    <source>
        <dbReference type="EMBL" id="SLN28527.1"/>
    </source>
</evidence>
<dbReference type="RefSeq" id="WP_143515383.1">
    <property type="nucleotide sequence ID" value="NZ_FWFT01000002.1"/>
</dbReference>
<keyword evidence="3" id="KW-1185">Reference proteome</keyword>
<evidence type="ECO:0000256" key="1">
    <source>
        <dbReference type="SAM" id="MobiDB-lite"/>
    </source>
</evidence>
<dbReference type="AlphaFoldDB" id="A0A1Y5RYJ1"/>
<dbReference type="Proteomes" id="UP000193623">
    <property type="component" value="Unassembled WGS sequence"/>
</dbReference>
<dbReference type="EMBL" id="FWFT01000002">
    <property type="protein sequence ID" value="SLN28527.1"/>
    <property type="molecule type" value="Genomic_DNA"/>
</dbReference>
<evidence type="ECO:0000313" key="3">
    <source>
        <dbReference type="Proteomes" id="UP000193623"/>
    </source>
</evidence>
<protein>
    <submittedName>
        <fullName evidence="2">Uncharacterized protein</fullName>
    </submittedName>
</protein>
<reference evidence="2 3" key="1">
    <citation type="submission" date="2017-03" db="EMBL/GenBank/DDBJ databases">
        <authorList>
            <person name="Afonso C.L."/>
            <person name="Miller P.J."/>
            <person name="Scott M.A."/>
            <person name="Spackman E."/>
            <person name="Goraichik I."/>
            <person name="Dimitrov K.M."/>
            <person name="Suarez D.L."/>
            <person name="Swayne D.E."/>
        </authorList>
    </citation>
    <scope>NUCLEOTIDE SEQUENCE [LARGE SCALE GENOMIC DNA]</scope>
    <source>
        <strain evidence="2 3">CECT 8397</strain>
    </source>
</reference>
<feature type="compositionally biased region" description="Basic and acidic residues" evidence="1">
    <location>
        <begin position="1"/>
        <end position="27"/>
    </location>
</feature>
<organism evidence="2 3">
    <name type="scientific">Pseudooctadecabacter jejudonensis</name>
    <dbReference type="NCBI Taxonomy" id="1391910"/>
    <lineage>
        <taxon>Bacteria</taxon>
        <taxon>Pseudomonadati</taxon>
        <taxon>Pseudomonadota</taxon>
        <taxon>Alphaproteobacteria</taxon>
        <taxon>Rhodobacterales</taxon>
        <taxon>Paracoccaceae</taxon>
        <taxon>Pseudooctadecabacter</taxon>
    </lineage>
</organism>